<protein>
    <submittedName>
        <fullName evidence="1">Uncharacterized protein</fullName>
    </submittedName>
</protein>
<accession>A0A0V0J651</accession>
<gene>
    <name evidence="1" type="ORF">TR124911</name>
</gene>
<evidence type="ECO:0000313" key="1">
    <source>
        <dbReference type="EMBL" id="JAP61106.1"/>
    </source>
</evidence>
<feature type="non-terminal residue" evidence="1">
    <location>
        <position position="1"/>
    </location>
</feature>
<sequence>RARPLRSAFSRRFYGRACVHAWNTWLELSTPTPYSGLPDSVMVLGPCEREESAVVAMEVYSHFNLFDAQVAVPSWPRFVQPVNLMGLKGSNCRNGRAKRRKEDHQTLILPTALVILSICCRVRFMLPYHCAAGKNRWLISAHYALFHF</sequence>
<reference evidence="1" key="1">
    <citation type="submission" date="2016-01" db="EMBL/GenBank/DDBJ databases">
        <title>Reference transcriptome for the parasite Schistocephalus solidus: insights into the molecular evolution of parasitism.</title>
        <authorList>
            <person name="Hebert F.O."/>
            <person name="Grambauer S."/>
            <person name="Barber I."/>
            <person name="Landry C.R."/>
            <person name="Aubin-Horth N."/>
        </authorList>
    </citation>
    <scope>NUCLEOTIDE SEQUENCE</scope>
</reference>
<organism evidence="1">
    <name type="scientific">Schistocephalus solidus</name>
    <name type="common">Tapeworm</name>
    <dbReference type="NCBI Taxonomy" id="70667"/>
    <lineage>
        <taxon>Eukaryota</taxon>
        <taxon>Metazoa</taxon>
        <taxon>Spiralia</taxon>
        <taxon>Lophotrochozoa</taxon>
        <taxon>Platyhelminthes</taxon>
        <taxon>Cestoda</taxon>
        <taxon>Eucestoda</taxon>
        <taxon>Diphyllobothriidea</taxon>
        <taxon>Diphyllobothriidae</taxon>
        <taxon>Schistocephalus</taxon>
    </lineage>
</organism>
<dbReference type="AlphaFoldDB" id="A0A0V0J651"/>
<name>A0A0V0J651_SCHSO</name>
<proteinExistence type="predicted"/>
<dbReference type="EMBL" id="GEEE01002119">
    <property type="protein sequence ID" value="JAP61106.1"/>
    <property type="molecule type" value="Transcribed_RNA"/>
</dbReference>